<dbReference type="PRINTS" id="PR00598">
    <property type="entry name" value="HTHMARR"/>
</dbReference>
<dbReference type="RefSeq" id="WP_380126336.1">
    <property type="nucleotide sequence ID" value="NZ_JBHSIU010000085.1"/>
</dbReference>
<dbReference type="Gene3D" id="1.10.10.10">
    <property type="entry name" value="Winged helix-like DNA-binding domain superfamily/Winged helix DNA-binding domain"/>
    <property type="match status" value="1"/>
</dbReference>
<protein>
    <submittedName>
        <fullName evidence="5">MarR family winged helix-turn-helix transcriptional regulator</fullName>
    </submittedName>
</protein>
<keyword evidence="1" id="KW-0805">Transcription regulation</keyword>
<dbReference type="SUPFAM" id="SSF46785">
    <property type="entry name" value="Winged helix' DNA-binding domain"/>
    <property type="match status" value="1"/>
</dbReference>
<organism evidence="5 6">
    <name type="scientific">Dactylosporangium cerinum</name>
    <dbReference type="NCBI Taxonomy" id="1434730"/>
    <lineage>
        <taxon>Bacteria</taxon>
        <taxon>Bacillati</taxon>
        <taxon>Actinomycetota</taxon>
        <taxon>Actinomycetes</taxon>
        <taxon>Micromonosporales</taxon>
        <taxon>Micromonosporaceae</taxon>
        <taxon>Dactylosporangium</taxon>
    </lineage>
</organism>
<dbReference type="SMART" id="SM00347">
    <property type="entry name" value="HTH_MARR"/>
    <property type="match status" value="1"/>
</dbReference>
<dbReference type="InterPro" id="IPR036388">
    <property type="entry name" value="WH-like_DNA-bd_sf"/>
</dbReference>
<name>A0ABV9WBU1_9ACTN</name>
<dbReference type="PROSITE" id="PS50995">
    <property type="entry name" value="HTH_MARR_2"/>
    <property type="match status" value="1"/>
</dbReference>
<comment type="caution">
    <text evidence="5">The sequence shown here is derived from an EMBL/GenBank/DDBJ whole genome shotgun (WGS) entry which is preliminary data.</text>
</comment>
<evidence type="ECO:0000256" key="3">
    <source>
        <dbReference type="ARBA" id="ARBA00023163"/>
    </source>
</evidence>
<proteinExistence type="predicted"/>
<keyword evidence="6" id="KW-1185">Reference proteome</keyword>
<dbReference type="Pfam" id="PF12802">
    <property type="entry name" value="MarR_2"/>
    <property type="match status" value="1"/>
</dbReference>
<sequence length="163" mass="18343">MATPDDVDRIIEQWRRERPELDLAAMATFGRLGRLFAHLSRAVDETFTRFDLQRGEYDVLAALRRSGAPYVLTPSALSDVLMLSRAGMTNRLDRLEAAGLVERRANHSDRRSMLIALTDIGATLTDEVTTVHVANESTLLSDLTQAERHHLDAIARKLLSRFE</sequence>
<feature type="domain" description="HTH marR-type" evidence="4">
    <location>
        <begin position="25"/>
        <end position="160"/>
    </location>
</feature>
<reference evidence="6" key="1">
    <citation type="journal article" date="2019" name="Int. J. Syst. Evol. Microbiol.">
        <title>The Global Catalogue of Microorganisms (GCM) 10K type strain sequencing project: providing services to taxonomists for standard genome sequencing and annotation.</title>
        <authorList>
            <consortium name="The Broad Institute Genomics Platform"/>
            <consortium name="The Broad Institute Genome Sequencing Center for Infectious Disease"/>
            <person name="Wu L."/>
            <person name="Ma J."/>
        </authorList>
    </citation>
    <scope>NUCLEOTIDE SEQUENCE [LARGE SCALE GENOMIC DNA]</scope>
    <source>
        <strain evidence="6">CGMCC 4.7152</strain>
    </source>
</reference>
<evidence type="ECO:0000259" key="4">
    <source>
        <dbReference type="PROSITE" id="PS50995"/>
    </source>
</evidence>
<evidence type="ECO:0000256" key="1">
    <source>
        <dbReference type="ARBA" id="ARBA00023015"/>
    </source>
</evidence>
<dbReference type="EMBL" id="JBHSIU010000085">
    <property type="protein sequence ID" value="MFC5005707.1"/>
    <property type="molecule type" value="Genomic_DNA"/>
</dbReference>
<accession>A0ABV9WBU1</accession>
<evidence type="ECO:0000256" key="2">
    <source>
        <dbReference type="ARBA" id="ARBA00023125"/>
    </source>
</evidence>
<dbReference type="Proteomes" id="UP001595912">
    <property type="component" value="Unassembled WGS sequence"/>
</dbReference>
<gene>
    <name evidence="5" type="ORF">ACFPIJ_48770</name>
</gene>
<dbReference type="InterPro" id="IPR000835">
    <property type="entry name" value="HTH_MarR-typ"/>
</dbReference>
<evidence type="ECO:0000313" key="5">
    <source>
        <dbReference type="EMBL" id="MFC5005707.1"/>
    </source>
</evidence>
<keyword evidence="2" id="KW-0238">DNA-binding</keyword>
<keyword evidence="3" id="KW-0804">Transcription</keyword>
<dbReference type="PANTHER" id="PTHR42756:SF1">
    <property type="entry name" value="TRANSCRIPTIONAL REPRESSOR OF EMRAB OPERON"/>
    <property type="match status" value="1"/>
</dbReference>
<evidence type="ECO:0000313" key="6">
    <source>
        <dbReference type="Proteomes" id="UP001595912"/>
    </source>
</evidence>
<dbReference type="InterPro" id="IPR036390">
    <property type="entry name" value="WH_DNA-bd_sf"/>
</dbReference>
<dbReference type="PANTHER" id="PTHR42756">
    <property type="entry name" value="TRANSCRIPTIONAL REGULATOR, MARR"/>
    <property type="match status" value="1"/>
</dbReference>